<dbReference type="SUPFAM" id="SSF54373">
    <property type="entry name" value="FAD-linked reductases, C-terminal domain"/>
    <property type="match status" value="1"/>
</dbReference>
<evidence type="ECO:0000259" key="6">
    <source>
        <dbReference type="PROSITE" id="PS00623"/>
    </source>
</evidence>
<feature type="domain" description="Glucose-methanol-choline oxidoreductase N-terminal" evidence="7">
    <location>
        <begin position="254"/>
        <end position="268"/>
    </location>
</feature>
<proteinExistence type="inferred from homology"/>
<dbReference type="SUPFAM" id="SSF51905">
    <property type="entry name" value="FAD/NAD(P)-binding domain"/>
    <property type="match status" value="1"/>
</dbReference>
<dbReference type="InterPro" id="IPR036188">
    <property type="entry name" value="FAD/NAD-bd_sf"/>
</dbReference>
<comment type="caution">
    <text evidence="8">The sequence shown here is derived from an EMBL/GenBank/DDBJ whole genome shotgun (WGS) entry which is preliminary data.</text>
</comment>
<organism evidence="8 9">
    <name type="scientific">Advenella incenata</name>
    <dbReference type="NCBI Taxonomy" id="267800"/>
    <lineage>
        <taxon>Bacteria</taxon>
        <taxon>Pseudomonadati</taxon>
        <taxon>Pseudomonadota</taxon>
        <taxon>Betaproteobacteria</taxon>
        <taxon>Burkholderiales</taxon>
        <taxon>Alcaligenaceae</taxon>
    </lineage>
</organism>
<evidence type="ECO:0000256" key="3">
    <source>
        <dbReference type="ARBA" id="ARBA00022630"/>
    </source>
</evidence>
<dbReference type="PROSITE" id="PS00624">
    <property type="entry name" value="GMC_OXRED_2"/>
    <property type="match status" value="1"/>
</dbReference>
<dbReference type="RefSeq" id="WP_130304292.1">
    <property type="nucleotide sequence ID" value="NZ_SHKO01000002.1"/>
</dbReference>
<reference evidence="8 9" key="1">
    <citation type="submission" date="2019-02" db="EMBL/GenBank/DDBJ databases">
        <title>Genomic Encyclopedia of Type Strains, Phase IV (KMG-IV): sequencing the most valuable type-strain genomes for metagenomic binning, comparative biology and taxonomic classification.</title>
        <authorList>
            <person name="Goeker M."/>
        </authorList>
    </citation>
    <scope>NUCLEOTIDE SEQUENCE [LARGE SCALE GENOMIC DNA]</scope>
    <source>
        <strain evidence="8 9">DSM 23814</strain>
    </source>
</reference>
<dbReference type="Pfam" id="PF05199">
    <property type="entry name" value="GMC_oxred_C"/>
    <property type="match status" value="1"/>
</dbReference>
<dbReference type="InterPro" id="IPR007867">
    <property type="entry name" value="GMC_OxRtase_C"/>
</dbReference>
<dbReference type="EMBL" id="SHKO01000002">
    <property type="protein sequence ID" value="RZT94382.1"/>
    <property type="molecule type" value="Genomic_DNA"/>
</dbReference>
<feature type="domain" description="Glucose-methanol-choline oxidoreductase N-terminal" evidence="6">
    <location>
        <begin position="82"/>
        <end position="105"/>
    </location>
</feature>
<comment type="similarity">
    <text evidence="2 5">Belongs to the GMC oxidoreductase family.</text>
</comment>
<keyword evidence="4 5" id="KW-0274">FAD</keyword>
<dbReference type="Pfam" id="PF00732">
    <property type="entry name" value="GMC_oxred_N"/>
    <property type="match status" value="1"/>
</dbReference>
<dbReference type="Proteomes" id="UP000293398">
    <property type="component" value="Unassembled WGS sequence"/>
</dbReference>
<protein>
    <submittedName>
        <fullName evidence="8">Choline dehydrogenase</fullName>
    </submittedName>
</protein>
<sequence length="567" mass="61940">MQECVDYVVVGGGSAGCVMANRLSENGKYSVCLLEAGPADRNMWIHIPIGYGKTMFNPRLNWGFYTDPDHNMLDRRIYWPRGKTLGGSSSINGLIYIRGQKEDYDHWEALGNHGWSWDACLPYFRKLENNDLGPGPTHGTEGPLNATSIPTRHELVDALIGAANSLGIPSRKDFNTGDQRGAGYYQLTTRNGRRCSTAVAYLNPARRRANLRIETEAQAMKILFRGKKAAGIQYRQHGKIKILNVNREVILCAGALQSPQLLQLSGVGNPVHLNPLGIPMVHALNGVGENLQDHLQFRLIYEVNKPITTNDLLRSWSGKVKMGLQWALLRGGPLAIGINQGALFCNALSETDARPDVQFHFGTLSADMAGGKVHDFSGCTFSVCQLRPESRGYLRIRSTDPFEAPAMQPNYLATDLDRRTAVAGVRLTRKLADAQPMQSLMKGEVKPGRDVQSDDEILHFCRENGATIFHPSGTAKMGPTEDPMAVVDHRLAVRGLQGLRVVDASIMPTLVSGNTNVPVVMVAERAAVFVLEDAVAGDQAIEVRAVPASGESRVPAEPTAVESLQQS</sequence>
<evidence type="ECO:0000256" key="5">
    <source>
        <dbReference type="RuleBase" id="RU003968"/>
    </source>
</evidence>
<dbReference type="GO" id="GO:0050660">
    <property type="term" value="F:flavin adenine dinucleotide binding"/>
    <property type="evidence" value="ECO:0007669"/>
    <property type="project" value="InterPro"/>
</dbReference>
<evidence type="ECO:0000259" key="7">
    <source>
        <dbReference type="PROSITE" id="PS00624"/>
    </source>
</evidence>
<dbReference type="InterPro" id="IPR012132">
    <property type="entry name" value="GMC_OxRdtase"/>
</dbReference>
<evidence type="ECO:0000256" key="1">
    <source>
        <dbReference type="ARBA" id="ARBA00001974"/>
    </source>
</evidence>
<dbReference type="NCBIfam" id="NF002550">
    <property type="entry name" value="PRK02106.1"/>
    <property type="match status" value="1"/>
</dbReference>
<evidence type="ECO:0000313" key="9">
    <source>
        <dbReference type="Proteomes" id="UP000293398"/>
    </source>
</evidence>
<name>A0A4Q7VFF8_9BURK</name>
<dbReference type="Gene3D" id="3.30.560.10">
    <property type="entry name" value="Glucose Oxidase, domain 3"/>
    <property type="match status" value="1"/>
</dbReference>
<keyword evidence="9" id="KW-1185">Reference proteome</keyword>
<dbReference type="Gene3D" id="3.50.50.60">
    <property type="entry name" value="FAD/NAD(P)-binding domain"/>
    <property type="match status" value="1"/>
</dbReference>
<gene>
    <name evidence="8" type="ORF">EV681_2801</name>
</gene>
<dbReference type="InterPro" id="IPR000172">
    <property type="entry name" value="GMC_OxRdtase_N"/>
</dbReference>
<dbReference type="PANTHER" id="PTHR11552:SF147">
    <property type="entry name" value="CHOLINE DEHYDROGENASE, MITOCHONDRIAL"/>
    <property type="match status" value="1"/>
</dbReference>
<dbReference type="PIRSF" id="PIRSF000137">
    <property type="entry name" value="Alcohol_oxidase"/>
    <property type="match status" value="1"/>
</dbReference>
<keyword evidence="3 5" id="KW-0285">Flavoprotein</keyword>
<dbReference type="OrthoDB" id="9785276at2"/>
<dbReference type="AlphaFoldDB" id="A0A4Q7VFF8"/>
<evidence type="ECO:0000256" key="2">
    <source>
        <dbReference type="ARBA" id="ARBA00010790"/>
    </source>
</evidence>
<evidence type="ECO:0000313" key="8">
    <source>
        <dbReference type="EMBL" id="RZT94382.1"/>
    </source>
</evidence>
<evidence type="ECO:0000256" key="4">
    <source>
        <dbReference type="ARBA" id="ARBA00022827"/>
    </source>
</evidence>
<comment type="cofactor">
    <cofactor evidence="1">
        <name>FAD</name>
        <dbReference type="ChEBI" id="CHEBI:57692"/>
    </cofactor>
</comment>
<dbReference type="GO" id="GO:0016614">
    <property type="term" value="F:oxidoreductase activity, acting on CH-OH group of donors"/>
    <property type="evidence" value="ECO:0007669"/>
    <property type="project" value="InterPro"/>
</dbReference>
<dbReference type="PROSITE" id="PS00623">
    <property type="entry name" value="GMC_OXRED_1"/>
    <property type="match status" value="1"/>
</dbReference>
<accession>A0A4Q7VFF8</accession>
<dbReference type="PANTHER" id="PTHR11552">
    <property type="entry name" value="GLUCOSE-METHANOL-CHOLINE GMC OXIDOREDUCTASE"/>
    <property type="match status" value="1"/>
</dbReference>